<name>A0A117LTP5_9BACT</name>
<dbReference type="InterPro" id="IPR001943">
    <property type="entry name" value="UVR_dom"/>
</dbReference>
<proteinExistence type="predicted"/>
<evidence type="ECO:0000313" key="2">
    <source>
        <dbReference type="EMBL" id="KUK66877.1"/>
    </source>
</evidence>
<accession>A0A117LTP5</accession>
<evidence type="ECO:0000259" key="1">
    <source>
        <dbReference type="PROSITE" id="PS50151"/>
    </source>
</evidence>
<gene>
    <name evidence="2" type="ORF">XD87_0445</name>
</gene>
<dbReference type="InterPro" id="IPR036876">
    <property type="entry name" value="UVR_dom_sf"/>
</dbReference>
<feature type="domain" description="UVR" evidence="1">
    <location>
        <begin position="3"/>
        <end position="38"/>
    </location>
</feature>
<dbReference type="AlphaFoldDB" id="A0A117LTP5"/>
<sequence length="39" mass="4556">QKKILIKELEEDMLIAADRLEFEKAGKIRDEIKEIKASL</sequence>
<dbReference type="Pfam" id="PF02151">
    <property type="entry name" value="UVR"/>
    <property type="match status" value="1"/>
</dbReference>
<feature type="non-terminal residue" evidence="2">
    <location>
        <position position="1"/>
    </location>
</feature>
<comment type="caution">
    <text evidence="2">The sequence shown here is derived from an EMBL/GenBank/DDBJ whole genome shotgun (WGS) entry which is preliminary data.</text>
</comment>
<dbReference type="SUPFAM" id="SSF46600">
    <property type="entry name" value="C-terminal UvrC-binding domain of UvrB"/>
    <property type="match status" value="1"/>
</dbReference>
<dbReference type="EMBL" id="LGGI01000069">
    <property type="protein sequence ID" value="KUK66877.1"/>
    <property type="molecule type" value="Genomic_DNA"/>
</dbReference>
<dbReference type="Gene3D" id="4.10.860.10">
    <property type="entry name" value="UVR domain"/>
    <property type="match status" value="1"/>
</dbReference>
<protein>
    <submittedName>
        <fullName evidence="2">Excinuclease ABC subunit B</fullName>
    </submittedName>
</protein>
<reference evidence="3" key="1">
    <citation type="journal article" date="2015" name="MBio">
        <title>Genome-Resolved Metagenomic Analysis Reveals Roles for Candidate Phyla and Other Microbial Community Members in Biogeochemical Transformations in Oil Reservoirs.</title>
        <authorList>
            <person name="Hu P."/>
            <person name="Tom L."/>
            <person name="Singh A."/>
            <person name="Thomas B.C."/>
            <person name="Baker B.J."/>
            <person name="Piceno Y.M."/>
            <person name="Andersen G.L."/>
            <person name="Banfield J.F."/>
        </authorList>
    </citation>
    <scope>NUCLEOTIDE SEQUENCE [LARGE SCALE GENOMIC DNA]</scope>
</reference>
<dbReference type="PROSITE" id="PS50151">
    <property type="entry name" value="UVR"/>
    <property type="match status" value="1"/>
</dbReference>
<evidence type="ECO:0000313" key="3">
    <source>
        <dbReference type="Proteomes" id="UP000053469"/>
    </source>
</evidence>
<organism evidence="2 3">
    <name type="scientific">candidate division WS6 bacterium 36_33</name>
    <dbReference type="NCBI Taxonomy" id="1641388"/>
    <lineage>
        <taxon>Bacteria</taxon>
        <taxon>Candidatus Dojkabacteria</taxon>
    </lineage>
</organism>
<dbReference type="Proteomes" id="UP000053469">
    <property type="component" value="Unassembled WGS sequence"/>
</dbReference>